<comment type="caution">
    <text evidence="12">The sequence shown here is derived from an EMBL/GenBank/DDBJ whole genome shotgun (WGS) entry which is preliminary data.</text>
</comment>
<evidence type="ECO:0000256" key="4">
    <source>
        <dbReference type="ARBA" id="ARBA00018392"/>
    </source>
</evidence>
<dbReference type="PROSITE" id="PS50035">
    <property type="entry name" value="PLD"/>
    <property type="match status" value="2"/>
</dbReference>
<evidence type="ECO:0000256" key="9">
    <source>
        <dbReference type="ARBA" id="ARBA00029594"/>
    </source>
</evidence>
<comment type="subcellular location">
    <subcellularLocation>
        <location evidence="3">Secreted</location>
    </subcellularLocation>
</comment>
<evidence type="ECO:0000256" key="5">
    <source>
        <dbReference type="ARBA" id="ARBA00022525"/>
    </source>
</evidence>
<evidence type="ECO:0000256" key="10">
    <source>
        <dbReference type="SAM" id="MobiDB-lite"/>
    </source>
</evidence>
<gene>
    <name evidence="12" type="ORF">E5988_08910</name>
</gene>
<dbReference type="PANTHER" id="PTHR18896:SF76">
    <property type="entry name" value="PHOSPHOLIPASE"/>
    <property type="match status" value="1"/>
</dbReference>
<dbReference type="InterPro" id="IPR015679">
    <property type="entry name" value="PLipase_D_fam"/>
</dbReference>
<dbReference type="SUPFAM" id="SSF56024">
    <property type="entry name" value="Phospholipase D/nuclease"/>
    <property type="match status" value="2"/>
</dbReference>
<evidence type="ECO:0000313" key="13">
    <source>
        <dbReference type="Proteomes" id="UP000308038"/>
    </source>
</evidence>
<keyword evidence="7" id="KW-0378">Hydrolase</keyword>
<evidence type="ECO:0000313" key="12">
    <source>
        <dbReference type="EMBL" id="THG39995.1"/>
    </source>
</evidence>
<evidence type="ECO:0000256" key="2">
    <source>
        <dbReference type="ARBA" id="ARBA00003145"/>
    </source>
</evidence>
<keyword evidence="13" id="KW-1185">Reference proteome</keyword>
<name>A0ABY2QI53_9SPHN</name>
<dbReference type="CDD" id="cd09143">
    <property type="entry name" value="PLDc_vPLD1_2_like_bac_2"/>
    <property type="match status" value="1"/>
</dbReference>
<reference evidence="12 13" key="1">
    <citation type="submission" date="2019-04" db="EMBL/GenBank/DDBJ databases">
        <title>Microbes associate with the intestines of laboratory mice.</title>
        <authorList>
            <person name="Navarre W."/>
            <person name="Wong E."/>
            <person name="Huang K.C."/>
            <person name="Tropini C."/>
            <person name="Ng K."/>
            <person name="Yu B."/>
        </authorList>
    </citation>
    <scope>NUCLEOTIDE SEQUENCE [LARGE SCALE GENOMIC DNA]</scope>
    <source>
        <strain evidence="12 13">NM83_B4-11</strain>
    </source>
</reference>
<keyword evidence="6" id="KW-0677">Repeat</keyword>
<accession>A0ABY2QI53</accession>
<dbReference type="CDD" id="cd09140">
    <property type="entry name" value="PLDc_vPLD1_2_like_bac_1"/>
    <property type="match status" value="1"/>
</dbReference>
<feature type="compositionally biased region" description="Basic and acidic residues" evidence="10">
    <location>
        <begin position="122"/>
        <end position="132"/>
    </location>
</feature>
<dbReference type="InterPro" id="IPR025202">
    <property type="entry name" value="PLD-like_dom"/>
</dbReference>
<evidence type="ECO:0000256" key="8">
    <source>
        <dbReference type="ARBA" id="ARBA00023098"/>
    </source>
</evidence>
<dbReference type="SMART" id="SM00155">
    <property type="entry name" value="PLDc"/>
    <property type="match status" value="2"/>
</dbReference>
<organism evidence="12 13">
    <name type="scientific">Sphingomonas olei</name>
    <dbReference type="NCBI Taxonomy" id="1886787"/>
    <lineage>
        <taxon>Bacteria</taxon>
        <taxon>Pseudomonadati</taxon>
        <taxon>Pseudomonadota</taxon>
        <taxon>Alphaproteobacteria</taxon>
        <taxon>Sphingomonadales</taxon>
        <taxon>Sphingomonadaceae</taxon>
        <taxon>Sphingomonas</taxon>
    </lineage>
</organism>
<feature type="domain" description="PLD phosphodiesterase" evidence="11">
    <location>
        <begin position="306"/>
        <end position="333"/>
    </location>
</feature>
<evidence type="ECO:0000256" key="1">
    <source>
        <dbReference type="ARBA" id="ARBA00000798"/>
    </source>
</evidence>
<dbReference type="Proteomes" id="UP000308038">
    <property type="component" value="Unassembled WGS sequence"/>
</dbReference>
<feature type="region of interest" description="Disordered" evidence="10">
    <location>
        <begin position="122"/>
        <end position="144"/>
    </location>
</feature>
<dbReference type="PANTHER" id="PTHR18896">
    <property type="entry name" value="PHOSPHOLIPASE D"/>
    <property type="match status" value="1"/>
</dbReference>
<evidence type="ECO:0000259" key="11">
    <source>
        <dbReference type="PROSITE" id="PS50035"/>
    </source>
</evidence>
<dbReference type="Gene3D" id="3.30.870.10">
    <property type="entry name" value="Endonuclease Chain A"/>
    <property type="match status" value="2"/>
</dbReference>
<protein>
    <recommendedName>
        <fullName evidence="4">Phospholipase D</fullName>
    </recommendedName>
    <alternativeName>
        <fullName evidence="9">Choline phosphatase</fullName>
    </alternativeName>
</protein>
<evidence type="ECO:0000256" key="7">
    <source>
        <dbReference type="ARBA" id="ARBA00022801"/>
    </source>
</evidence>
<dbReference type="Pfam" id="PF13091">
    <property type="entry name" value="PLDc_2"/>
    <property type="match status" value="1"/>
</dbReference>
<proteinExistence type="predicted"/>
<evidence type="ECO:0000256" key="6">
    <source>
        <dbReference type="ARBA" id="ARBA00022737"/>
    </source>
</evidence>
<keyword evidence="5" id="KW-0964">Secreted</keyword>
<dbReference type="Pfam" id="PF00614">
    <property type="entry name" value="PLDc"/>
    <property type="match status" value="1"/>
</dbReference>
<dbReference type="InterPro" id="IPR001736">
    <property type="entry name" value="PLipase_D/transphosphatidylase"/>
</dbReference>
<comment type="catalytic activity">
    <reaction evidence="1">
        <text>a 1,2-diacyl-sn-glycero-3-phosphocholine + H2O = a 1,2-diacyl-sn-glycero-3-phosphate + choline + H(+)</text>
        <dbReference type="Rhea" id="RHEA:14445"/>
        <dbReference type="ChEBI" id="CHEBI:15354"/>
        <dbReference type="ChEBI" id="CHEBI:15377"/>
        <dbReference type="ChEBI" id="CHEBI:15378"/>
        <dbReference type="ChEBI" id="CHEBI:57643"/>
        <dbReference type="ChEBI" id="CHEBI:58608"/>
        <dbReference type="EC" id="3.1.4.4"/>
    </reaction>
</comment>
<feature type="domain" description="PLD phosphodiesterase" evidence="11">
    <location>
        <begin position="92"/>
        <end position="119"/>
    </location>
</feature>
<keyword evidence="8" id="KW-0443">Lipid metabolism</keyword>
<dbReference type="EMBL" id="SSTI01000006">
    <property type="protein sequence ID" value="THG39995.1"/>
    <property type="molecule type" value="Genomic_DNA"/>
</dbReference>
<sequence length="447" mass="50809">MMKAQKQILLVGWDFDARIRLAWKNEPPGVPTEVGEFINWLVKRQPDLNVYILRWDKGALKTLFRGKTLLTLTKWRFLRKRIHLKLDAHHPIGASHHQKIVVIDDCLAFCGGIDMTDERWDTRQHRDEDPHRTSPNGFANAPWHDATTALQGPVATALGELCRARWEIAGGEPIAPPVGENDCWPQDLEPDFRDIDVAISRSQPDHGDQPEVREIENLYLELIGRAKRRIYAESQYFASRRVAEAIGKRLDEPDGPEIVIINPVTAQGWLEPVAMDTARARLFQALKQRDTHNRLRMYHPHTAGGTPIYVHAKVLVIDEDVIRVGSSNFNNRSLRLDTECDVTIEHDGDRIAAIRDDLIAEHLAVEPAEVTAAIARYGLIGAIERLRGQGKTLLPYEVPDLSTVEEWLADNKILDPEGPGEMFEALSARKPLLGRLRQRIGRRRQHR</sequence>
<evidence type="ECO:0000256" key="3">
    <source>
        <dbReference type="ARBA" id="ARBA00004613"/>
    </source>
</evidence>
<comment type="function">
    <text evidence="2">Could be a virulence factor.</text>
</comment>